<evidence type="ECO:0000259" key="7">
    <source>
        <dbReference type="Pfam" id="PF09335"/>
    </source>
</evidence>
<sequence length="203" mass="22527">MFDFITTWIAAGGAFAVAALMFIENVFPPIPSELVMPLAGYNAARGLSSPLLIFLGGVVGSVAGAWLWYEIGRRLGPERLTEWVDRHGRWLTLDRHSIEQALDWFDRHGAAAVFFGRMIPTIRTLISVPAGLQGMPLGRFLIYTTAGSMIWVGALFGAGYLLESQYERVQSWLNPVTNGIIVAIVGLYLWRVFRGKGRRKRTG</sequence>
<protein>
    <submittedName>
        <fullName evidence="8">DedA family protein</fullName>
    </submittedName>
</protein>
<accession>A0A017HB85</accession>
<name>A0A017HB85_9RHOB</name>
<evidence type="ECO:0000256" key="2">
    <source>
        <dbReference type="ARBA" id="ARBA00022475"/>
    </source>
</evidence>
<dbReference type="InterPro" id="IPR051311">
    <property type="entry name" value="DedA_domain"/>
</dbReference>
<keyword evidence="2" id="KW-1003">Cell membrane</keyword>
<keyword evidence="5 6" id="KW-0472">Membrane</keyword>
<dbReference type="eggNOG" id="COG0586">
    <property type="taxonomic scope" value="Bacteria"/>
</dbReference>
<dbReference type="STRING" id="1122180.Lokhon_02674"/>
<organism evidence="8 9">
    <name type="scientific">Limimaricola hongkongensis DSM 17492</name>
    <dbReference type="NCBI Taxonomy" id="1122180"/>
    <lineage>
        <taxon>Bacteria</taxon>
        <taxon>Pseudomonadati</taxon>
        <taxon>Pseudomonadota</taxon>
        <taxon>Alphaproteobacteria</taxon>
        <taxon>Rhodobacterales</taxon>
        <taxon>Paracoccaceae</taxon>
        <taxon>Limimaricola</taxon>
    </lineage>
</organism>
<dbReference type="PANTHER" id="PTHR42709:SF6">
    <property type="entry name" value="UNDECAPRENYL PHOSPHATE TRANSPORTER A"/>
    <property type="match status" value="1"/>
</dbReference>
<feature type="domain" description="VTT" evidence="7">
    <location>
        <begin position="30"/>
        <end position="160"/>
    </location>
</feature>
<feature type="transmembrane region" description="Helical" evidence="6">
    <location>
        <begin position="140"/>
        <end position="160"/>
    </location>
</feature>
<dbReference type="HOGENOM" id="CLU_044208_1_1_5"/>
<dbReference type="OrthoDB" id="9813426at2"/>
<feature type="transmembrane region" description="Helical" evidence="6">
    <location>
        <begin position="172"/>
        <end position="193"/>
    </location>
</feature>
<evidence type="ECO:0000256" key="5">
    <source>
        <dbReference type="ARBA" id="ARBA00023136"/>
    </source>
</evidence>
<keyword evidence="3 6" id="KW-0812">Transmembrane</keyword>
<evidence type="ECO:0000256" key="3">
    <source>
        <dbReference type="ARBA" id="ARBA00022692"/>
    </source>
</evidence>
<comment type="caution">
    <text evidence="8">The sequence shown here is derived from an EMBL/GenBank/DDBJ whole genome shotgun (WGS) entry which is preliminary data.</text>
</comment>
<evidence type="ECO:0000313" key="9">
    <source>
        <dbReference type="Proteomes" id="UP000025047"/>
    </source>
</evidence>
<dbReference type="Proteomes" id="UP000025047">
    <property type="component" value="Unassembled WGS sequence"/>
</dbReference>
<dbReference type="PANTHER" id="PTHR42709">
    <property type="entry name" value="ALKALINE PHOSPHATASE LIKE PROTEIN"/>
    <property type="match status" value="1"/>
</dbReference>
<feature type="transmembrane region" description="Helical" evidence="6">
    <location>
        <begin position="47"/>
        <end position="69"/>
    </location>
</feature>
<keyword evidence="9" id="KW-1185">Reference proteome</keyword>
<evidence type="ECO:0000256" key="4">
    <source>
        <dbReference type="ARBA" id="ARBA00022989"/>
    </source>
</evidence>
<dbReference type="RefSeq" id="WP_017927123.1">
    <property type="nucleotide sequence ID" value="NZ_KB822995.1"/>
</dbReference>
<proteinExistence type="predicted"/>
<dbReference type="EMBL" id="APGJ01000007">
    <property type="protein sequence ID" value="EYD71029.1"/>
    <property type="molecule type" value="Genomic_DNA"/>
</dbReference>
<reference evidence="8 9" key="1">
    <citation type="submission" date="2013-03" db="EMBL/GenBank/DDBJ databases">
        <authorList>
            <person name="Fiebig A."/>
            <person name="Goeker M."/>
            <person name="Klenk H.-P.P."/>
        </authorList>
    </citation>
    <scope>NUCLEOTIDE SEQUENCE [LARGE SCALE GENOMIC DNA]</scope>
    <source>
        <strain evidence="8 9">DSM 17492</strain>
    </source>
</reference>
<evidence type="ECO:0000256" key="1">
    <source>
        <dbReference type="ARBA" id="ARBA00004651"/>
    </source>
</evidence>
<dbReference type="AlphaFoldDB" id="A0A017HB85"/>
<feature type="transmembrane region" description="Helical" evidence="6">
    <location>
        <begin position="7"/>
        <end position="27"/>
    </location>
</feature>
<dbReference type="InterPro" id="IPR032816">
    <property type="entry name" value="VTT_dom"/>
</dbReference>
<comment type="subcellular location">
    <subcellularLocation>
        <location evidence="1">Cell membrane</location>
        <topology evidence="1">Multi-pass membrane protein</topology>
    </subcellularLocation>
</comment>
<dbReference type="GO" id="GO:0005886">
    <property type="term" value="C:plasma membrane"/>
    <property type="evidence" value="ECO:0007669"/>
    <property type="project" value="UniProtKB-SubCell"/>
</dbReference>
<dbReference type="Pfam" id="PF09335">
    <property type="entry name" value="VTT_dom"/>
    <property type="match status" value="1"/>
</dbReference>
<evidence type="ECO:0000313" key="8">
    <source>
        <dbReference type="EMBL" id="EYD71029.1"/>
    </source>
</evidence>
<evidence type="ECO:0000256" key="6">
    <source>
        <dbReference type="SAM" id="Phobius"/>
    </source>
</evidence>
<dbReference type="PATRIC" id="fig|1122180.6.peg.2656"/>
<keyword evidence="4 6" id="KW-1133">Transmembrane helix</keyword>
<gene>
    <name evidence="8" type="ORF">Lokhon_02674</name>
</gene>